<name>A0A7S4L5J7_GUITH</name>
<feature type="compositionally biased region" description="Low complexity" evidence="1">
    <location>
        <begin position="12"/>
        <end position="23"/>
    </location>
</feature>
<sequence>MSYGIRYSPVQSPSASSAFRSSTPLSWSYSGFIRREDDVGPASSSMPYNSRAWSQSNGGTGVEGLRLDAFRTKSGVQHLRSQHETLIATDRKILDEAQQMRFVMEQREIEYRRRWQEPRQVIQQVRDEVRPSLGVVRENLTKAIQQINSTNQSMKSSIENLLRFDKEYDEVYGGKLASAHAFAEYTSSFHDTSMLNGSMYGRGGEYFSTGRSVFTEA</sequence>
<feature type="region of interest" description="Disordered" evidence="1">
    <location>
        <begin position="38"/>
        <end position="59"/>
    </location>
</feature>
<accession>A0A7S4L5J7</accession>
<organism evidence="2">
    <name type="scientific">Guillardia theta</name>
    <name type="common">Cryptophyte</name>
    <name type="synonym">Cryptomonas phi</name>
    <dbReference type="NCBI Taxonomy" id="55529"/>
    <lineage>
        <taxon>Eukaryota</taxon>
        <taxon>Cryptophyceae</taxon>
        <taxon>Pyrenomonadales</taxon>
        <taxon>Geminigeraceae</taxon>
        <taxon>Guillardia</taxon>
    </lineage>
</organism>
<dbReference type="EMBL" id="HBKN01030908">
    <property type="protein sequence ID" value="CAE2315663.1"/>
    <property type="molecule type" value="Transcribed_RNA"/>
</dbReference>
<gene>
    <name evidence="2" type="ORF">GTHE00462_LOCUS24056</name>
</gene>
<feature type="region of interest" description="Disordered" evidence="1">
    <location>
        <begin position="1"/>
        <end position="23"/>
    </location>
</feature>
<reference evidence="2" key="1">
    <citation type="submission" date="2021-01" db="EMBL/GenBank/DDBJ databases">
        <authorList>
            <person name="Corre E."/>
            <person name="Pelletier E."/>
            <person name="Niang G."/>
            <person name="Scheremetjew M."/>
            <person name="Finn R."/>
            <person name="Kale V."/>
            <person name="Holt S."/>
            <person name="Cochrane G."/>
            <person name="Meng A."/>
            <person name="Brown T."/>
            <person name="Cohen L."/>
        </authorList>
    </citation>
    <scope>NUCLEOTIDE SEQUENCE</scope>
    <source>
        <strain evidence="2">CCMP 2712</strain>
    </source>
</reference>
<protein>
    <submittedName>
        <fullName evidence="2">Uncharacterized protein</fullName>
    </submittedName>
</protein>
<evidence type="ECO:0000313" key="2">
    <source>
        <dbReference type="EMBL" id="CAE2315663.1"/>
    </source>
</evidence>
<dbReference type="AlphaFoldDB" id="A0A7S4L5J7"/>
<evidence type="ECO:0000256" key="1">
    <source>
        <dbReference type="SAM" id="MobiDB-lite"/>
    </source>
</evidence>
<proteinExistence type="predicted"/>
<feature type="compositionally biased region" description="Polar residues" evidence="1">
    <location>
        <begin position="42"/>
        <end position="57"/>
    </location>
</feature>